<protein>
    <recommendedName>
        <fullName evidence="3">Reverse transcriptase domain-containing protein</fullName>
    </recommendedName>
</protein>
<dbReference type="AlphaFoldDB" id="A0A5J4VZB5"/>
<dbReference type="EMBL" id="SNRW01004255">
    <property type="protein sequence ID" value="KAA6387730.1"/>
    <property type="molecule type" value="Genomic_DNA"/>
</dbReference>
<proteinExistence type="predicted"/>
<gene>
    <name evidence="1" type="ORF">EZS28_016747</name>
</gene>
<reference evidence="1 2" key="1">
    <citation type="submission" date="2019-03" db="EMBL/GenBank/DDBJ databases">
        <title>Single cell metagenomics reveals metabolic interactions within the superorganism composed of flagellate Streblomastix strix and complex community of Bacteroidetes bacteria on its surface.</title>
        <authorList>
            <person name="Treitli S.C."/>
            <person name="Kolisko M."/>
            <person name="Husnik F."/>
            <person name="Keeling P."/>
            <person name="Hampl V."/>
        </authorList>
    </citation>
    <scope>NUCLEOTIDE SEQUENCE [LARGE SCALE GENOMIC DNA]</scope>
    <source>
        <strain evidence="1">ST1C</strain>
    </source>
</reference>
<dbReference type="PANTHER" id="PTHR33050:SF8">
    <property type="entry name" value="REVERSE TRANSCRIPTASE DOMAIN-CONTAINING PROTEIN"/>
    <property type="match status" value="1"/>
</dbReference>
<dbReference type="InterPro" id="IPR052055">
    <property type="entry name" value="Hepadnavirus_pol/RT"/>
</dbReference>
<dbReference type="SUPFAM" id="SSF56672">
    <property type="entry name" value="DNA/RNA polymerases"/>
    <property type="match status" value="1"/>
</dbReference>
<dbReference type="PANTHER" id="PTHR33050">
    <property type="entry name" value="REVERSE TRANSCRIPTASE DOMAIN-CONTAINING PROTEIN"/>
    <property type="match status" value="1"/>
</dbReference>
<sequence length="454" mass="52415">MPFGLKSAPLIFHQNHLPALNKIKASGIRTMVYIDDILLLDLKLYVAGSNSIKGNFISRRSWLAHQQQISSDFFNTSQISRLGFELQLMKYANPRTHSKKVNLQDSKIQNQIKKKKTSLHLKLLYNALQRVLHQQGWKGLQILQQKLQRDWNWLITSLKQNNPRSFRITASQATLFTDTRRWTKKWRLRTNNQRELAAVLCELTRFSDNLRNEKIYCIYIQTDNTTTSYNFNRQNSSISLSHLFESTVVIAENQGIKIKSTYLSGKYNMEADALSRLNRAGRTALTRRYCTIRIELNAIARDTFTIPWKGETPIIHPPIPLIGRCLQRIKTDIDLWSQCKEERMAVTAGKLVAVWINQNSMDRKASNSSEKQLNPVKQQMKLLKTPSLSSKQTVEDTVKRQVSFLHSWKSSHATLLRCNRVLSILLIANGHSENKRCNRIITKAVKIESRKAAK</sequence>
<accession>A0A5J4VZB5</accession>
<evidence type="ECO:0000313" key="2">
    <source>
        <dbReference type="Proteomes" id="UP000324800"/>
    </source>
</evidence>
<dbReference type="CDD" id="cd09275">
    <property type="entry name" value="RNase_HI_RT_DIRS1"/>
    <property type="match status" value="1"/>
</dbReference>
<evidence type="ECO:0008006" key="3">
    <source>
        <dbReference type="Google" id="ProtNLM"/>
    </source>
</evidence>
<dbReference type="InterPro" id="IPR043502">
    <property type="entry name" value="DNA/RNA_pol_sf"/>
</dbReference>
<evidence type="ECO:0000313" key="1">
    <source>
        <dbReference type="EMBL" id="KAA6387730.1"/>
    </source>
</evidence>
<comment type="caution">
    <text evidence="1">The sequence shown here is derived from an EMBL/GenBank/DDBJ whole genome shotgun (WGS) entry which is preliminary data.</text>
</comment>
<organism evidence="1 2">
    <name type="scientific">Streblomastix strix</name>
    <dbReference type="NCBI Taxonomy" id="222440"/>
    <lineage>
        <taxon>Eukaryota</taxon>
        <taxon>Metamonada</taxon>
        <taxon>Preaxostyla</taxon>
        <taxon>Oxymonadida</taxon>
        <taxon>Streblomastigidae</taxon>
        <taxon>Streblomastix</taxon>
    </lineage>
</organism>
<dbReference type="Proteomes" id="UP000324800">
    <property type="component" value="Unassembled WGS sequence"/>
</dbReference>
<name>A0A5J4VZB5_9EUKA</name>